<organism evidence="8 9">
    <name type="scientific">Dufourea novaeangliae</name>
    <name type="common">Sweat bee</name>
    <dbReference type="NCBI Taxonomy" id="178035"/>
    <lineage>
        <taxon>Eukaryota</taxon>
        <taxon>Metazoa</taxon>
        <taxon>Ecdysozoa</taxon>
        <taxon>Arthropoda</taxon>
        <taxon>Hexapoda</taxon>
        <taxon>Insecta</taxon>
        <taxon>Pterygota</taxon>
        <taxon>Neoptera</taxon>
        <taxon>Endopterygota</taxon>
        <taxon>Hymenoptera</taxon>
        <taxon>Apocrita</taxon>
        <taxon>Aculeata</taxon>
        <taxon>Apoidea</taxon>
        <taxon>Anthophila</taxon>
        <taxon>Halictidae</taxon>
        <taxon>Rophitinae</taxon>
        <taxon>Dufourea</taxon>
    </lineage>
</organism>
<keyword evidence="3" id="KW-0809">Transit peptide</keyword>
<dbReference type="PANTHER" id="PTHR43602:SF1">
    <property type="entry name" value="ENOYL-COA HYDRATASE DOMAIN-CONTAINING PROTEIN 3, MITOCHONDRIAL"/>
    <property type="match status" value="1"/>
</dbReference>
<dbReference type="GO" id="GO:0016836">
    <property type="term" value="F:hydro-lyase activity"/>
    <property type="evidence" value="ECO:0007669"/>
    <property type="project" value="TreeGrafter"/>
</dbReference>
<reference evidence="8 9" key="1">
    <citation type="submission" date="2015-07" db="EMBL/GenBank/DDBJ databases">
        <title>The genome of Dufourea novaeangliae.</title>
        <authorList>
            <person name="Pan H."/>
            <person name="Kapheim K."/>
        </authorList>
    </citation>
    <scope>NUCLEOTIDE SEQUENCE [LARGE SCALE GENOMIC DNA]</scope>
    <source>
        <strain evidence="8">0120121106</strain>
        <tissue evidence="8">Whole body</tissue>
    </source>
</reference>
<dbReference type="AlphaFoldDB" id="A0A154PJA1"/>
<dbReference type="InterPro" id="IPR052377">
    <property type="entry name" value="Mitochondrial_ECH-domain"/>
</dbReference>
<name>A0A154PJA1_DUFNO</name>
<dbReference type="InterPro" id="IPR001753">
    <property type="entry name" value="Enoyl-CoA_hydra/iso"/>
</dbReference>
<sequence>MLQVGMYIKRTFSTNRILFNEEKYLEVAEVNGVQTITLNHPTTRNSLSMNMLKSLLENIKNCENNMNLRSIVIRATPGNVFSAGHNLKELTANNGEYHKKIFETCSELMRSIAQSPLPVIAAVDGLASAAGCQLVAACDIAICTERSSFSTPGANLGIFCSTPGIPLIRNVPKKTAMYMLFTGFTISGKEAYEVGLVSKVVPNDKLEEELNTITTAINTKSRSVIHIGKTFLNEQMDLDMSTAYFLGTEKMVNNLKMKDAQEACKKMAAIPQGAFAACKVRRNLERNTVITPIEEKEKSGKENMFNVRSPQQGRELTPLKYNSKLMNSIWGLYNRYSVHNFKKNTDGDDGVFGTFVAVSGAVFKTHALAANTVTAAAVAKNNP</sequence>
<keyword evidence="5" id="KW-0496">Mitochondrion</keyword>
<keyword evidence="9" id="KW-1185">Reference proteome</keyword>
<comment type="function">
    <text evidence="6">May play a role in fatty acid biosynthesis and insulin sensitivity.</text>
</comment>
<comment type="subcellular location">
    <subcellularLocation>
        <location evidence="1">Mitochondrion</location>
    </subcellularLocation>
</comment>
<evidence type="ECO:0000256" key="6">
    <source>
        <dbReference type="ARBA" id="ARBA00037410"/>
    </source>
</evidence>
<dbReference type="STRING" id="178035.A0A154PJA1"/>
<evidence type="ECO:0000256" key="3">
    <source>
        <dbReference type="ARBA" id="ARBA00022946"/>
    </source>
</evidence>
<dbReference type="GO" id="GO:0006631">
    <property type="term" value="P:fatty acid metabolic process"/>
    <property type="evidence" value="ECO:0007669"/>
    <property type="project" value="UniProtKB-KW"/>
</dbReference>
<dbReference type="Gene3D" id="1.10.12.10">
    <property type="entry name" value="Lyase 2-enoyl-coa Hydratase, Chain A, domain 2"/>
    <property type="match status" value="1"/>
</dbReference>
<proteinExistence type="predicted"/>
<dbReference type="Proteomes" id="UP000076502">
    <property type="component" value="Unassembled WGS sequence"/>
</dbReference>
<keyword evidence="4" id="KW-0443">Lipid metabolism</keyword>
<dbReference type="OrthoDB" id="2139957at2759"/>
<dbReference type="EMBL" id="KQ434936">
    <property type="protein sequence ID" value="KZC11966.1"/>
    <property type="molecule type" value="Genomic_DNA"/>
</dbReference>
<dbReference type="SUPFAM" id="SSF52096">
    <property type="entry name" value="ClpP/crotonase"/>
    <property type="match status" value="1"/>
</dbReference>
<evidence type="ECO:0000256" key="1">
    <source>
        <dbReference type="ARBA" id="ARBA00004173"/>
    </source>
</evidence>
<evidence type="ECO:0000313" key="8">
    <source>
        <dbReference type="EMBL" id="KZC11966.1"/>
    </source>
</evidence>
<dbReference type="PANTHER" id="PTHR43602">
    <property type="match status" value="1"/>
</dbReference>
<accession>A0A154PJA1</accession>
<gene>
    <name evidence="8" type="ORF">WN55_03470</name>
</gene>
<dbReference type="InterPro" id="IPR014748">
    <property type="entry name" value="Enoyl-CoA_hydra_C"/>
</dbReference>
<evidence type="ECO:0000256" key="4">
    <source>
        <dbReference type="ARBA" id="ARBA00023098"/>
    </source>
</evidence>
<evidence type="ECO:0000256" key="2">
    <source>
        <dbReference type="ARBA" id="ARBA00022832"/>
    </source>
</evidence>
<dbReference type="GO" id="GO:0005739">
    <property type="term" value="C:mitochondrion"/>
    <property type="evidence" value="ECO:0007669"/>
    <property type="project" value="UniProtKB-SubCell"/>
</dbReference>
<protein>
    <recommendedName>
        <fullName evidence="7">Enoyl-CoA hydratase domain-containing protein 3, mitochondrial</fullName>
    </recommendedName>
</protein>
<dbReference type="CDD" id="cd06558">
    <property type="entry name" value="crotonase-like"/>
    <property type="match status" value="1"/>
</dbReference>
<dbReference type="Gene3D" id="3.90.226.10">
    <property type="entry name" value="2-enoyl-CoA Hydratase, Chain A, domain 1"/>
    <property type="match status" value="1"/>
</dbReference>
<evidence type="ECO:0000256" key="5">
    <source>
        <dbReference type="ARBA" id="ARBA00023128"/>
    </source>
</evidence>
<dbReference type="Pfam" id="PF00378">
    <property type="entry name" value="ECH_1"/>
    <property type="match status" value="1"/>
</dbReference>
<evidence type="ECO:0000313" key="9">
    <source>
        <dbReference type="Proteomes" id="UP000076502"/>
    </source>
</evidence>
<evidence type="ECO:0000256" key="7">
    <source>
        <dbReference type="ARBA" id="ARBA00040545"/>
    </source>
</evidence>
<keyword evidence="2" id="KW-0276">Fatty acid metabolism</keyword>
<dbReference type="InterPro" id="IPR029045">
    <property type="entry name" value="ClpP/crotonase-like_dom_sf"/>
</dbReference>